<feature type="binding site" evidence="3">
    <location>
        <position position="338"/>
    </location>
    <ligand>
        <name>CTP</name>
        <dbReference type="ChEBI" id="CHEBI:37563"/>
    </ligand>
</feature>
<dbReference type="SUPFAM" id="SSF52507">
    <property type="entry name" value="Homo-oligomeric flavin-containing Cys decarboxylases, HFCD"/>
    <property type="match status" value="1"/>
</dbReference>
<comment type="cofactor">
    <cofactor evidence="3">
        <name>FMN</name>
        <dbReference type="ChEBI" id="CHEBI:58210"/>
    </cofactor>
    <text evidence="3">Binds 1 FMN per subunit.</text>
</comment>
<dbReference type="InterPro" id="IPR035929">
    <property type="entry name" value="CoaB-like_sf"/>
</dbReference>
<comment type="pathway">
    <text evidence="3 4">Cofactor biosynthesis; coenzyme A biosynthesis; CoA from (R)-pantothenate: step 2/5.</text>
</comment>
<accession>A0ABY9K165</accession>
<dbReference type="PANTHER" id="PTHR14359:SF6">
    <property type="entry name" value="PHOSPHOPANTOTHENOYLCYSTEINE DECARBOXYLASE"/>
    <property type="match status" value="1"/>
</dbReference>
<evidence type="ECO:0000259" key="5">
    <source>
        <dbReference type="Pfam" id="PF02441"/>
    </source>
</evidence>
<feature type="binding site" evidence="3">
    <location>
        <position position="342"/>
    </location>
    <ligand>
        <name>CTP</name>
        <dbReference type="ChEBI" id="CHEBI:37563"/>
    </ligand>
</feature>
<dbReference type="RefSeq" id="WP_226538383.1">
    <property type="nucleotide sequence ID" value="NZ_CP129013.1"/>
</dbReference>
<organism evidence="7 8">
    <name type="scientific">Bacillus carboniphilus</name>
    <dbReference type="NCBI Taxonomy" id="86663"/>
    <lineage>
        <taxon>Bacteria</taxon>
        <taxon>Bacillati</taxon>
        <taxon>Bacillota</taxon>
        <taxon>Bacilli</taxon>
        <taxon>Bacillales</taxon>
        <taxon>Bacillaceae</taxon>
        <taxon>Bacillus</taxon>
    </lineage>
</organism>
<comment type="function">
    <text evidence="4">Catalyzes two steps in the biosynthesis of coenzyme A. In the first step cysteine is conjugated to 4'-phosphopantothenate to form 4-phosphopantothenoylcysteine, in the latter compound is decarboxylated to form 4'-phosphopantotheine.</text>
</comment>
<dbReference type="EMBL" id="CP129013">
    <property type="protein sequence ID" value="WLR43580.1"/>
    <property type="molecule type" value="Genomic_DNA"/>
</dbReference>
<keyword evidence="3 4" id="KW-0288">FMN</keyword>
<name>A0ABY9K165_9BACI</name>
<evidence type="ECO:0000259" key="6">
    <source>
        <dbReference type="Pfam" id="PF04127"/>
    </source>
</evidence>
<evidence type="ECO:0000313" key="8">
    <source>
        <dbReference type="Proteomes" id="UP001197974"/>
    </source>
</evidence>
<reference evidence="7 8" key="1">
    <citation type="submission" date="2023-06" db="EMBL/GenBank/DDBJ databases">
        <title>Five Gram-positive bacteria isolated from mangrove sediments in Shenzhen, Guangdong, China.</title>
        <authorList>
            <person name="Yu S."/>
            <person name="Zheng W."/>
            <person name="Huang Y."/>
        </authorList>
    </citation>
    <scope>NUCLEOTIDE SEQUENCE [LARGE SCALE GENOMIC DNA]</scope>
    <source>
        <strain evidence="7 8">SaN35-3</strain>
    </source>
</reference>
<comment type="catalytic activity">
    <reaction evidence="3 4">
        <text>(R)-4'-phosphopantothenate + L-cysteine + CTP = N-[(R)-4-phosphopantothenoyl]-L-cysteine + CMP + diphosphate + H(+)</text>
        <dbReference type="Rhea" id="RHEA:19397"/>
        <dbReference type="ChEBI" id="CHEBI:10986"/>
        <dbReference type="ChEBI" id="CHEBI:15378"/>
        <dbReference type="ChEBI" id="CHEBI:33019"/>
        <dbReference type="ChEBI" id="CHEBI:35235"/>
        <dbReference type="ChEBI" id="CHEBI:37563"/>
        <dbReference type="ChEBI" id="CHEBI:59458"/>
        <dbReference type="ChEBI" id="CHEBI:60377"/>
        <dbReference type="EC" id="6.3.2.5"/>
    </reaction>
</comment>
<dbReference type="Pfam" id="PF02441">
    <property type="entry name" value="Flavoprotein"/>
    <property type="match status" value="1"/>
</dbReference>
<dbReference type="NCBIfam" id="TIGR00521">
    <property type="entry name" value="coaBC_dfp"/>
    <property type="match status" value="1"/>
</dbReference>
<keyword evidence="3" id="KW-0460">Magnesium</keyword>
<dbReference type="InterPro" id="IPR005252">
    <property type="entry name" value="CoaBC"/>
</dbReference>
<feature type="domain" description="Flavoprotein" evidence="5">
    <location>
        <begin position="5"/>
        <end position="177"/>
    </location>
</feature>
<comment type="caution">
    <text evidence="3">Lacks conserved residue(s) required for the propagation of feature annotation.</text>
</comment>
<proteinExistence type="inferred from homology"/>
<dbReference type="InterPro" id="IPR036551">
    <property type="entry name" value="Flavin_trans-like"/>
</dbReference>
<dbReference type="Gene3D" id="3.40.50.10300">
    <property type="entry name" value="CoaB-like"/>
    <property type="match status" value="1"/>
</dbReference>
<comment type="pathway">
    <text evidence="3 4">Cofactor biosynthesis; coenzyme A biosynthesis; CoA from (R)-pantothenate: step 3/5.</text>
</comment>
<keyword evidence="3 4" id="KW-0285">Flavoprotein</keyword>
<protein>
    <recommendedName>
        <fullName evidence="3">Coenzyme A biosynthesis bifunctional protein CoaBC</fullName>
    </recommendedName>
    <alternativeName>
        <fullName evidence="3">DNA/pantothenate metabolism flavoprotein</fullName>
    </alternativeName>
    <alternativeName>
        <fullName evidence="3">Phosphopantothenoylcysteine synthetase/decarboxylase</fullName>
        <shortName evidence="3">PPCS-PPCDC</shortName>
    </alternativeName>
    <domain>
        <recommendedName>
            <fullName evidence="3">Phosphopantothenoylcysteine decarboxylase</fullName>
            <shortName evidence="3">PPC decarboxylase</shortName>
            <shortName evidence="3">PPC-DC</shortName>
            <ecNumber evidence="3">4.1.1.36</ecNumber>
        </recommendedName>
        <alternativeName>
            <fullName evidence="3">CoaC</fullName>
        </alternativeName>
    </domain>
    <domain>
        <recommendedName>
            <fullName evidence="3">Phosphopantothenate--cysteine ligase</fullName>
            <ecNumber evidence="3">6.3.2.5</ecNumber>
        </recommendedName>
        <alternativeName>
            <fullName evidence="3">CoaB</fullName>
        </alternativeName>
        <alternativeName>
            <fullName evidence="3">Phosphopantothenoylcysteine synthetase</fullName>
            <shortName evidence="3">PPC synthetase</shortName>
            <shortName evidence="3">PPC-S</shortName>
        </alternativeName>
    </domain>
</protein>
<feature type="binding site" evidence="3">
    <location>
        <position position="280"/>
    </location>
    <ligand>
        <name>CTP</name>
        <dbReference type="ChEBI" id="CHEBI:37563"/>
    </ligand>
</feature>
<dbReference type="SUPFAM" id="SSF102645">
    <property type="entry name" value="CoaB-like"/>
    <property type="match status" value="1"/>
</dbReference>
<gene>
    <name evidence="3 7" type="primary">coaBC</name>
    <name evidence="7" type="ORF">LC087_05345</name>
</gene>
<feature type="domain" description="DNA/pantothenate metabolism flavoprotein C-terminal" evidence="6">
    <location>
        <begin position="187"/>
        <end position="396"/>
    </location>
</feature>
<dbReference type="HAMAP" id="MF_02225">
    <property type="entry name" value="CoaBC"/>
    <property type="match status" value="1"/>
</dbReference>
<dbReference type="PANTHER" id="PTHR14359">
    <property type="entry name" value="HOMO-OLIGOMERIC FLAVIN CONTAINING CYS DECARBOXYLASE FAMILY"/>
    <property type="match status" value="1"/>
</dbReference>
<keyword evidence="2 3" id="KW-0456">Lyase</keyword>
<comment type="similarity">
    <text evidence="3 4">In the N-terminal section; belongs to the HFCD (homo-oligomeric flavin containing Cys decarboxylase) superfamily.</text>
</comment>
<dbReference type="GO" id="GO:0004633">
    <property type="term" value="F:phosphopantothenoylcysteine decarboxylase activity"/>
    <property type="evidence" value="ECO:0007669"/>
    <property type="project" value="UniProtKB-EC"/>
</dbReference>
<feature type="region of interest" description="Phosphopantothenate--cysteine ligase" evidence="3">
    <location>
        <begin position="192"/>
        <end position="401"/>
    </location>
</feature>
<feature type="region of interest" description="Phosphopantothenoylcysteine decarboxylase" evidence="3">
    <location>
        <begin position="1"/>
        <end position="191"/>
    </location>
</feature>
<dbReference type="InterPro" id="IPR007085">
    <property type="entry name" value="DNA/pantothenate-metab_flavo_C"/>
</dbReference>
<dbReference type="Proteomes" id="UP001197974">
    <property type="component" value="Chromosome"/>
</dbReference>
<dbReference type="Gene3D" id="3.40.50.1950">
    <property type="entry name" value="Flavin prenyltransferase-like"/>
    <property type="match status" value="1"/>
</dbReference>
<comment type="catalytic activity">
    <reaction evidence="3 4">
        <text>N-[(R)-4-phosphopantothenoyl]-L-cysteine + H(+) = (R)-4'-phosphopantetheine + CO2</text>
        <dbReference type="Rhea" id="RHEA:16793"/>
        <dbReference type="ChEBI" id="CHEBI:15378"/>
        <dbReference type="ChEBI" id="CHEBI:16526"/>
        <dbReference type="ChEBI" id="CHEBI:59458"/>
        <dbReference type="ChEBI" id="CHEBI:61723"/>
        <dbReference type="EC" id="4.1.1.36"/>
    </reaction>
</comment>
<keyword evidence="3 4" id="KW-0436">Ligase</keyword>
<dbReference type="GO" id="GO:0004632">
    <property type="term" value="F:phosphopantothenate--cysteine ligase activity"/>
    <property type="evidence" value="ECO:0007669"/>
    <property type="project" value="UniProtKB-EC"/>
</dbReference>
<evidence type="ECO:0000313" key="7">
    <source>
        <dbReference type="EMBL" id="WLR43580.1"/>
    </source>
</evidence>
<keyword evidence="3" id="KW-0479">Metal-binding</keyword>
<dbReference type="EC" id="4.1.1.36" evidence="3"/>
<comment type="cofactor">
    <cofactor evidence="3">
        <name>Mg(2+)</name>
        <dbReference type="ChEBI" id="CHEBI:18420"/>
    </cofactor>
</comment>
<keyword evidence="3" id="KW-0511">Multifunctional enzyme</keyword>
<sequence>MLKDKHILLCVSGGIAVYKAVALTSKLTQAGALVKVIMSESAQKFVNPLSFQALSGHDVFTDTFDEKDSSVIAHIDLADWADLVIVAPATANVIGKMANGIADDMLTTTLLATEAPIWVAPAMNVNMYNHSAVKRNLHRLCEDGVKFIEPSEGFLACGYVGKGRLEEPEKIVEHLNDFFQEGKPTPLEGKKVLVTAGPTRESIDPVRYFTNHSTGKMGFSLAKQAAKMGAHVTLITGPTTLDEPQGINIVKVETADEMFHAVMERFHQMDIVVKAAAVADYKPKQTYTHKMKKSNDELVISFERTKDILLELGRNKQHQILVGFAAESEQLETYAMRKLKKKNLDMIVGNNILLEGAGFQGDTNIVEVFTSQGKVRSLPMMNKSRVAEVILQEITTLMMGV</sequence>
<feature type="active site" description="Proton donor" evidence="3">
    <location>
        <position position="157"/>
    </location>
</feature>
<keyword evidence="8" id="KW-1185">Reference proteome</keyword>
<comment type="similarity">
    <text evidence="3 4">In the C-terminal section; belongs to the PPC synthetase family.</text>
</comment>
<evidence type="ECO:0000256" key="3">
    <source>
        <dbReference type="HAMAP-Rule" id="MF_02225"/>
    </source>
</evidence>
<feature type="binding site" evidence="3">
    <location>
        <position position="324"/>
    </location>
    <ligand>
        <name>CTP</name>
        <dbReference type="ChEBI" id="CHEBI:37563"/>
    </ligand>
</feature>
<comment type="function">
    <text evidence="3">Catalyzes two sequential steps in the biosynthesis of coenzyme A. In the first step cysteine is conjugated to 4'-phosphopantothenate to form 4-phosphopantothenoylcysteine. In the second step the latter compound is decarboxylated to form 4'-phosphopantotheine.</text>
</comment>
<dbReference type="Pfam" id="PF04127">
    <property type="entry name" value="DFP"/>
    <property type="match status" value="1"/>
</dbReference>
<dbReference type="InterPro" id="IPR003382">
    <property type="entry name" value="Flavoprotein"/>
</dbReference>
<evidence type="ECO:0000256" key="1">
    <source>
        <dbReference type="ARBA" id="ARBA00022793"/>
    </source>
</evidence>
<evidence type="ECO:0000256" key="2">
    <source>
        <dbReference type="ARBA" id="ARBA00023239"/>
    </source>
</evidence>
<feature type="binding site" evidence="3">
    <location>
        <position position="290"/>
    </location>
    <ligand>
        <name>CTP</name>
        <dbReference type="ChEBI" id="CHEBI:37563"/>
    </ligand>
</feature>
<dbReference type="EC" id="6.3.2.5" evidence="3"/>
<keyword evidence="1 3" id="KW-0210">Decarboxylase</keyword>
<evidence type="ECO:0000256" key="4">
    <source>
        <dbReference type="RuleBase" id="RU364078"/>
    </source>
</evidence>